<dbReference type="Proteomes" id="UP000887540">
    <property type="component" value="Unplaced"/>
</dbReference>
<organism evidence="2 3">
    <name type="scientific">Acrobeloides nanus</name>
    <dbReference type="NCBI Taxonomy" id="290746"/>
    <lineage>
        <taxon>Eukaryota</taxon>
        <taxon>Metazoa</taxon>
        <taxon>Ecdysozoa</taxon>
        <taxon>Nematoda</taxon>
        <taxon>Chromadorea</taxon>
        <taxon>Rhabditida</taxon>
        <taxon>Tylenchina</taxon>
        <taxon>Cephalobomorpha</taxon>
        <taxon>Cephaloboidea</taxon>
        <taxon>Cephalobidae</taxon>
        <taxon>Acrobeloides</taxon>
    </lineage>
</organism>
<evidence type="ECO:0000313" key="3">
    <source>
        <dbReference type="WBParaSite" id="ACRNAN_scaffold111.g21083.t3"/>
    </source>
</evidence>
<keyword evidence="2" id="KW-1185">Reference proteome</keyword>
<keyword evidence="1" id="KW-0732">Signal</keyword>
<evidence type="ECO:0000256" key="1">
    <source>
        <dbReference type="SAM" id="SignalP"/>
    </source>
</evidence>
<reference evidence="3" key="1">
    <citation type="submission" date="2022-11" db="UniProtKB">
        <authorList>
            <consortium name="WormBaseParasite"/>
        </authorList>
    </citation>
    <scope>IDENTIFICATION</scope>
</reference>
<dbReference type="WBParaSite" id="ACRNAN_scaffold111.g21083.t3">
    <property type="protein sequence ID" value="ACRNAN_scaffold111.g21083.t3"/>
    <property type="gene ID" value="ACRNAN_scaffold111.g21083"/>
</dbReference>
<sequence>MKLYSLILIFSLLVICSTDKGSDTGKVIVIDGETGSHNTGLKIVDGETGTRAKRYGCYFGQRRKRYGCGGWGYGMSGYGGYGGMSPYGWGWGRK</sequence>
<feature type="chain" id="PRO_5038000012" evidence="1">
    <location>
        <begin position="19"/>
        <end position="94"/>
    </location>
</feature>
<name>A0A914CIV4_9BILA</name>
<proteinExistence type="predicted"/>
<protein>
    <submittedName>
        <fullName evidence="3">Glycine-rich protein</fullName>
    </submittedName>
</protein>
<feature type="signal peptide" evidence="1">
    <location>
        <begin position="1"/>
        <end position="18"/>
    </location>
</feature>
<accession>A0A914CIV4</accession>
<evidence type="ECO:0000313" key="2">
    <source>
        <dbReference type="Proteomes" id="UP000887540"/>
    </source>
</evidence>
<dbReference type="AlphaFoldDB" id="A0A914CIV4"/>